<comment type="caution">
    <text evidence="2">The sequence shown here is derived from an EMBL/GenBank/DDBJ whole genome shotgun (WGS) entry which is preliminary data.</text>
</comment>
<keyword evidence="1" id="KW-0812">Transmembrane</keyword>
<protein>
    <submittedName>
        <fullName evidence="2">Lysylphosphatidylglycerol synthetase-like protein (DUF2156 family)</fullName>
    </submittedName>
</protein>
<reference evidence="2 3" key="1">
    <citation type="submission" date="2023-07" db="EMBL/GenBank/DDBJ databases">
        <title>Sequencing the genomes of 1000 actinobacteria strains.</title>
        <authorList>
            <person name="Klenk H.-P."/>
        </authorList>
    </citation>
    <scope>NUCLEOTIDE SEQUENCE [LARGE SCALE GENOMIC DNA]</scope>
    <source>
        <strain evidence="2 3">DSM 19515</strain>
    </source>
</reference>
<feature type="transmembrane region" description="Helical" evidence="1">
    <location>
        <begin position="108"/>
        <end position="128"/>
    </location>
</feature>
<keyword evidence="3" id="KW-1185">Reference proteome</keyword>
<proteinExistence type="predicted"/>
<feature type="transmembrane region" description="Helical" evidence="1">
    <location>
        <begin position="48"/>
        <end position="69"/>
    </location>
</feature>
<evidence type="ECO:0000256" key="1">
    <source>
        <dbReference type="SAM" id="Phobius"/>
    </source>
</evidence>
<evidence type="ECO:0000313" key="2">
    <source>
        <dbReference type="EMBL" id="MDP9831867.1"/>
    </source>
</evidence>
<gene>
    <name evidence="2" type="ORF">J2S45_000546</name>
</gene>
<dbReference type="Proteomes" id="UP001230145">
    <property type="component" value="Unassembled WGS sequence"/>
</dbReference>
<dbReference type="EMBL" id="JAUSQL010000001">
    <property type="protein sequence ID" value="MDP9831867.1"/>
    <property type="molecule type" value="Genomic_DNA"/>
</dbReference>
<organism evidence="2 3">
    <name type="scientific">Trueperella abortisuis</name>
    <dbReference type="NCBI Taxonomy" id="445930"/>
    <lineage>
        <taxon>Bacteria</taxon>
        <taxon>Bacillati</taxon>
        <taxon>Actinomycetota</taxon>
        <taxon>Actinomycetes</taxon>
        <taxon>Actinomycetales</taxon>
        <taxon>Actinomycetaceae</taxon>
        <taxon>Trueperella</taxon>
    </lineage>
</organism>
<accession>A0ABT9PGM5</accession>
<feature type="transmembrane region" description="Helical" evidence="1">
    <location>
        <begin position="21"/>
        <end position="42"/>
    </location>
</feature>
<keyword evidence="1" id="KW-1133">Transmembrane helix</keyword>
<evidence type="ECO:0000313" key="3">
    <source>
        <dbReference type="Proteomes" id="UP001230145"/>
    </source>
</evidence>
<feature type="transmembrane region" description="Helical" evidence="1">
    <location>
        <begin position="81"/>
        <end position="102"/>
    </location>
</feature>
<keyword evidence="1" id="KW-0472">Membrane</keyword>
<name>A0ABT9PGM5_9ACTO</name>
<sequence length="137" mass="15152">MVESRSPSKDHLDSEPARSRFGDGLFSFGMAILVLFVTYRTIPHTQPQWRWLVITMGLLLVVALVLHAFQANVARAAAVRGLYLAVSVLWILAAIVLIATSALEESMVVIDIAMALVIGVVCLGLTFYQRRSRVVKR</sequence>